<dbReference type="EMBL" id="VFIA01000061">
    <property type="protein sequence ID" value="MBC3794822.1"/>
    <property type="molecule type" value="Genomic_DNA"/>
</dbReference>
<dbReference type="SMART" id="SM00857">
    <property type="entry name" value="Resolvase"/>
    <property type="match status" value="1"/>
</dbReference>
<dbReference type="PROSITE" id="PS51736">
    <property type="entry name" value="RECOMBINASES_3"/>
    <property type="match status" value="1"/>
</dbReference>
<proteinExistence type="predicted"/>
<dbReference type="PANTHER" id="PTHR30461">
    <property type="entry name" value="DNA-INVERTASE FROM LAMBDOID PROPHAGE"/>
    <property type="match status" value="1"/>
</dbReference>
<organism evidence="2 3">
    <name type="scientific">Spirosoma utsteinense</name>
    <dbReference type="NCBI Taxonomy" id="2585773"/>
    <lineage>
        <taxon>Bacteria</taxon>
        <taxon>Pseudomonadati</taxon>
        <taxon>Bacteroidota</taxon>
        <taxon>Cytophagia</taxon>
        <taxon>Cytophagales</taxon>
        <taxon>Cytophagaceae</taxon>
        <taxon>Spirosoma</taxon>
    </lineage>
</organism>
<comment type="caution">
    <text evidence="2">The sequence shown here is derived from an EMBL/GenBank/DDBJ whole genome shotgun (WGS) entry which is preliminary data.</text>
</comment>
<evidence type="ECO:0000259" key="1">
    <source>
        <dbReference type="PROSITE" id="PS51736"/>
    </source>
</evidence>
<protein>
    <submittedName>
        <fullName evidence="2">DNA invertase Pin-like site-specific DNA recombinase</fullName>
    </submittedName>
</protein>
<dbReference type="CDD" id="cd03768">
    <property type="entry name" value="SR_ResInv"/>
    <property type="match status" value="1"/>
</dbReference>
<gene>
    <name evidence="2" type="ORF">FH603_5354</name>
</gene>
<evidence type="ECO:0000313" key="3">
    <source>
        <dbReference type="Proteomes" id="UP000700732"/>
    </source>
</evidence>
<dbReference type="InterPro" id="IPR050639">
    <property type="entry name" value="SSR_resolvase"/>
</dbReference>
<dbReference type="Proteomes" id="UP000700732">
    <property type="component" value="Unassembled WGS sequence"/>
</dbReference>
<dbReference type="PANTHER" id="PTHR30461:SF19">
    <property type="entry name" value="SITE-SPECIFIC RECOMBINASE RESOLVASE FAMILY"/>
    <property type="match status" value="1"/>
</dbReference>
<feature type="domain" description="Resolvase/invertase-type recombinase catalytic" evidence="1">
    <location>
        <begin position="3"/>
        <end position="151"/>
    </location>
</feature>
<dbReference type="InterPro" id="IPR006119">
    <property type="entry name" value="Resolv_N"/>
</dbReference>
<accession>A0ABR6WE64</accession>
<dbReference type="Pfam" id="PF00239">
    <property type="entry name" value="Resolvase"/>
    <property type="match status" value="1"/>
</dbReference>
<dbReference type="RefSeq" id="WP_186741705.1">
    <property type="nucleotide sequence ID" value="NZ_VFIA01000061.1"/>
</dbReference>
<dbReference type="Gene3D" id="3.40.50.1390">
    <property type="entry name" value="Resolvase, N-terminal catalytic domain"/>
    <property type="match status" value="1"/>
</dbReference>
<dbReference type="SUPFAM" id="SSF53041">
    <property type="entry name" value="Resolvase-like"/>
    <property type="match status" value="1"/>
</dbReference>
<keyword evidence="3" id="KW-1185">Reference proteome</keyword>
<evidence type="ECO:0000313" key="2">
    <source>
        <dbReference type="EMBL" id="MBC3794822.1"/>
    </source>
</evidence>
<name>A0ABR6WE64_9BACT</name>
<sequence>MQQAVIFVRVSKKEQDYQRQLEDLRSLALSQAVQVVAEISEKISGARTNQERDGIQELLRLSRTRAIQKVLVCEVSRLGRSTVEVLQVVDELTQLGVSIYVQNFGIETLRNGKRNPVAQFLFTLLAEFARLERETLRERILSGMDEARRQGKKIGRPDGTTEGKAAFLKKYASVVRNLRAGLSVRKTAKLCDVSINTVRKVNEYVLLKP</sequence>
<reference evidence="2 3" key="1">
    <citation type="submission" date="2019-06" db="EMBL/GenBank/DDBJ databases">
        <title>Spirosoma utsteinense sp. nov. isolated from Antarctic ice-free soils.</title>
        <authorList>
            <person name="Tahon G."/>
        </authorList>
    </citation>
    <scope>NUCLEOTIDE SEQUENCE [LARGE SCALE GENOMIC DNA]</scope>
    <source>
        <strain evidence="2 3">LMG 31447</strain>
    </source>
</reference>
<dbReference type="InterPro" id="IPR036162">
    <property type="entry name" value="Resolvase-like_N_sf"/>
</dbReference>